<evidence type="ECO:0000313" key="8">
    <source>
        <dbReference type="EMBL" id="MBU4681187.1"/>
    </source>
</evidence>
<dbReference type="InterPro" id="IPR008638">
    <property type="entry name" value="FhaB/CdiA-like_TPS"/>
</dbReference>
<feature type="domain" description="Filamentous haemagglutinin FhaB/tRNA nuclease CdiA-like TPS" evidence="7">
    <location>
        <begin position="47"/>
        <end position="169"/>
    </location>
</feature>
<dbReference type="Pfam" id="PF13332">
    <property type="entry name" value="Fil_haemagg_2"/>
    <property type="match status" value="5"/>
</dbReference>
<dbReference type="InterPro" id="IPR025157">
    <property type="entry name" value="Hemagglutinin_rpt"/>
</dbReference>
<name>A0ABS6DDB6_9ENTR</name>
<sequence length="4708" mass="478101">MDKHPVGLTKRLVSYLVMFLVAGQPVFPAVAATINPVTPGAQMDQAGNGVPVLNIATPNQAGISHNQFQDYNVGKEGLILNNATGQLTQTQLGGLIQNNPNLKAGQEASGIINEVTGGSRSQLQGYTEVAGKAANVMVANPYGITCNGCGFINTPNATLTTGKPQFDAAGNLLALDVTKGTITVEGQGLDASKSDALSIIARATEVNAGIHAKDLKVTVGANRVSSTGAVTPIAGEGSAPVVAVDTGALGGMYANRIHLVSSEKGVGVNLGNLNARQGDITLEANGKLAVNNSLASGSLTAQGENVTLTGDHKASGPAQVNSRGDLTVANGKLVSDGNITLNASGNLAVSAAILTAGNDVALNAGTLIQDAAGEINAGGAIRSATAGAANHAGKMTAGSSVSLSASQMTNSGKVVSGGELSAKAGNLTNSGTLQSRQGMRLESSSLDNTGQVLAGDGLAISTGDARVGGTLSSGGDLNLSTTNLASFAGGQLQSRGNMQLGARNAATFEGVQVAKGDLTINAGSLTHRGSSSGSNVSLRANQIDISGNLQADNAMALNADTIVQQSGGALLAQKTLQLNAGQFTNRGSLDSDALTLAITGVADNQAGGKLTARNGLTLTGNTLTNGGQLAGSTLSLMLNKGFSNLATGSTLAEKTLDIIAPALTNAGQLAAASLNLTTHTLENSGLVQGGQSLALSGAELTNRLGGKIISGSGLTLSIPQLVNAGLISVKQGLAIDGLTLANGGNIEAQTMTLRAEERLSNQKGGVLLAEDALTLAAADFDNAGSVQAKALVVGVSGTFGNAEAGRLSGQQSGRLTAGQLANQGGISAGNLDITADGLNNSGLLQSDGELSVSVRQLVNAGFITAKQGAAIDGLSLDNRGHIEAHTLQLALGDKLTNRAAGVLLAEGRLTLNTSALENVGKIQGNEVLLSHRRADNSGQILGLSSLTLNAEDGVNNNGQLLSKGGFVLSGDWLDNQGQLAATDLSVDARRMTNAGLMQGDQSFKLIATALNNLRGGEIISGSGLALNIPDLINAGLLSVEQGLAIDAATLENNGKIEARDLQLTLRERLINQSKGVLLADDSLRLSAAMFDNYGQLVGRTGVLHAGNLTNSGILHAKQSLTLSGQTLNNTAGAEISGEGGSLHVEQLVNAGLISARQGWAIDALGLKNSGNIEAGDLTLKLAQTLDNQTGGVLLADNSLELDSVNAENAGKLIASNARLAVNGLINGGLIQGNQSLNYRGSSLNNRVNGQLLSEGTLAINAARLDNAGRMQGQVLTLNGGQSGGTNSGQMLGKEALTILFGGAFNNDGKLVGLSALSLKASQLDNTGILAAKSITLDGGAGQVNNAGLIQADGRLVFSAGSLLNQKNGSLIGGDDVTLTAVQLTNSGLISSDKALNLDGTTLDNGGNIEAAELQLNLAGRANNQASGILLADDELTLKALELNNSGKLSGDNVTITASQGQNDGLMQGQRLTLNGGSISNSGSLLGKSSLTANLADQLTNSGKLLSQGGMQVTAKNLINNGSLAADAIDIHSGTLDNQSSGKLLAAHELNIASGSFTNSGQLAAENARLAVNIMTNGGLVQGSNGLTVEGFSGVRSFAIAQPVAVNVLNNLSDGQLLSDGELRVTVDKGDNSGKLQGKTLNLTAGSWGNGGTVLGSSALTLNTGELENRGSGKILSGSSLNLKLPQLTNDGVIQAQQDLMLKLDNLNNSGTLSGNNIILSIARLLNNQTNGRLLATRQLTGQSGTLSNSGVLAADNLDLTANQIENQGVLQGENVLGLNSSALHNLEGGQLISGRSLSLSIPQMVNLGLISVKDALTLSGSTLDNHGTLQAASLALNFADNILNRNAARLLAQKDLALRTASLNNQGTLAGDTVTVTTNALTNGGLLQGNNALTLDSLTPSNLALTNQASGQILTGGALSLSLPQLTNQGLLQSLKGLTLNLDNLDNQGTVQGLELALNIRNQLSNQKNARLLAQQGLTLSATQLDNAGQVAANNGTLAVSIINNTGVVQGDNGLSITAPTLNNTAPGKLLSGGLLWLKAGQLGNAGLMQGQQLTLAASGWNNGGSALGINGLTAQVDNQLINGGRVLSQGDARINAGALNNTGSLLGEGNVILEGGSLLNGGNIQGDSLTASNLNIDNAGSVIGLKSLTLQPQQALTNRAGGAMQTQGAFVVGGRDIVNGGLWQAQYLKLNAQQLQNNGTLQSTGNMDLALTSGLSNTGSMVANGTATLTAPTLNNAGQLTAKNLSLNGTSLTSSGSISGVDGLGITLGGNLDLQSGAKLLTNGLLNIGASVLTNLGHIQGNALTLNAAGLSNQGRMEANTALNASLSGNADNGRSGVMLSQGTLQLGAQQLNNDGTLQGNGNTQLDLRERGSNQGQLLSGGTLTLKAPGFTNGGWVQGLNLWLSGGSLANSGTVLAQQQGTLGGSYILNNGMLQGANLTVNPGQVDNNGTLYTTQNLGITASQVNNGAAAKLLSQGNLTINAGNTGLQGQVTVLGNLALTSQASFNQLATLAAGNTLSLTSQGDINVNGLMQGQGLQLSAGGTLNNSGQLRAGYGESHLNAGQLNLNGAGSIQAGGTLRLTSRNGINNAGFVGTAGDLIASAGGTLLNSALLYAGNNMSLLANSIRNYRGDILAGNNLWMQRDAAGNANAEVVNTSGSIETQNGDISIRTGHLLNERDGLSVSVNDSVDLTAQYPWLTPTVADVPLSYIGEGNYGYYRAPTGCANSCAGAYYSYAGAYQNKATLEFAVSRTQITVNSNGSAAGRISSGRDLSLDTGQLDNNASNILANRNAVLSGGTLNNQSWKEGTQTRYQTYYYGVGNINGRDQKYATESRHTSQNKDPRRGEFLRYLPTNEMRIENTDGQIFRSVIQAGGSVVANFSNNISNTSTTAYTAGYTPGRSAPGLNLATGPGVEAGSQAAGLNGSGNTLVSAPQATINLVDVGNGVGHIENLADRSTDNNGLTAVETRPQDVGDFGQSDDKQAGIKEQTTALINRNGPDGKPIELGGKDATFTDLGNAGGKHTSIGSGAVAPEAVGLQGETSGSVARDKTGGISAAVEQVIALSNGGKTPPPAGYDYRPVSLTDISGIASTLTASGSPVRLSDYPLPASNNGYFVANKDPKSPYLIVTNPKLDGLGQLDNSLFNDLYKLAGTSAPTAPQETRVTYTDSNKFLGSDYFLARLNLRPEYDYRFLGDAAFDTRYVSNQILNQTGNRYVNGIGSDLDQMQYLIDHAAQARDKLGLQLGVSLSADQVAALDTSILWWETVVIDGQKVLVPKLYLSPKDIAVNSGSVIAGNQVILNGGSITNDGSTLQGKNLLAASSQNAINNINGGAINSAGSLQLSALGDINNIGSTIAGQKVSLESVGGSIINQTLTNQWDVWGKVGEGKTPAPGILHTELGSFAAISAGDSLSLNAGKSIINTGADLSAGGDMLLRAWDDIAIGSNQLTERDLRGRNVNEAIAHQGSSVTSGGNLNLQAGRDLAVVGSNLNAGGSAALWAGNDLTLDVAQNSRHSQTSNMDTLDTGNTRTAISAGKDLALVAGRDLNSTASALAAEGNVGLQAGRDVNLLAAESTHSDKYSAKKKVEINESVRQQGSEIASGGSTIILAGRDVNTEAAQVTAHGDIGVGAGRDINLLTATESDYHYDEETKTKKGFLSSKTTHTINEASSTREAGTLLSGDNVTLKAGNDLLVKGSSVVGDDSVALHAGNNVDIVAATDTDSSWHFKETKKSGLMGTGGIGFTIGSSKSTHDLREQGTTQSQSISTVGSTGGNVSVNAGGVAHIGGADLVAGKDLSVSGESVLIEPGHDKRTRDEKFEQKSSGLTVALSGAVGSAINSAVQAAQDTKEESDGRLQALKATKAVLSGVQAGQAVAVAQANGDPNDGLGVSISLTTQKSKSEQHAESDAVNGSTLTAGNKLSIAATGKNEGSGNIVIGGSQLKAGGDTTLAAAQDIVLSGAANTQLTTGKNSSSGGGVGVSIGGGSNGGGISVFANVNAANGKEKGNGTSWTETTLDSGGTVSMTSGRDAILNGAQVNGDKIVAYIGRDLLMGSQQDSNRYDSKQTSVAAGGSFTFGSMTGSGYISASQDKMKSTYDSVQEQTGLFAGNGGFDITVGRHTQLDGAVIASTASADKNNLDTGTLGFSSLGNKADYKVSHSGISISGAGNLGSKPDANLTGGIISAAGNSGHAEGTTQAAVAAGNITIRDRVNQAQDVAGLSRDTDNANGSIGQIFDKEKEQKRLQTAQLISDIGGQAADIARTQGELNALKAAKEKVGELKANATDEERKAYQESLRNSSAYQDEMKKYGTGSDIQRGIQAATAAIQGLAGGNIAGALAGASAPELAHLLKRTEDDPKINILAHAILGGAVAALQGNNALAGASGAAVGETIARQLYPGVKKENLTEEQRQTISALSTISAGIAGGLAGNNMASAATGAQAGKNAVENNLLGGGTEEGQIKASQKYTENIMSCGANPGGEACRKGEALRNALLVALPAGLGGGILVAATPEIAVAARGVIQACTGNIVLCLNSAGIQASEAIVPGGVGAGGAIGIGKTVAEVNTAKTMASQIKENIAASQAARESSNFAIHAAKSDQIKWGYAADEWAIEMIPAGTKVFGGIPGQSAYYTTEKTLINSDFSRESLFKSLQVSPHPVFGYREQMGVYEVTKDIYVPSGIVRENPTLGSGGGVQFFIKDYKNNLELRDTINLGK</sequence>
<comment type="subcellular location">
    <subcellularLocation>
        <location evidence="1">Target cell</location>
        <location evidence="1">Target cell cytoplasm</location>
    </subcellularLocation>
</comment>
<evidence type="ECO:0000256" key="4">
    <source>
        <dbReference type="ARBA" id="ARBA00023026"/>
    </source>
</evidence>
<keyword evidence="3" id="KW-1266">Target cell cytoplasm</keyword>
<dbReference type="NCBIfam" id="TIGR01901">
    <property type="entry name" value="adhes_NPXG"/>
    <property type="match status" value="1"/>
</dbReference>
<dbReference type="InterPro" id="IPR010069">
    <property type="entry name" value="CdiA_FHA1_rpt"/>
</dbReference>
<comment type="caution">
    <text evidence="8">The sequence shown here is derived from an EMBL/GenBank/DDBJ whole genome shotgun (WGS) entry which is preliminary data.</text>
</comment>
<protein>
    <submittedName>
        <fullName evidence="8">Hemagglutinin repeat-containing protein</fullName>
    </submittedName>
</protein>
<feature type="chain" id="PRO_5045403542" evidence="6">
    <location>
        <begin position="32"/>
        <end position="4708"/>
    </location>
</feature>
<reference evidence="9" key="1">
    <citation type="submission" date="2023-07" db="EMBL/GenBank/DDBJ databases">
        <title>Cedecea davisae an AmpC producer and its therapeutic implications.</title>
        <authorList>
            <person name="Notter J."/>
        </authorList>
    </citation>
    <scope>NUCLEOTIDE SEQUENCE [LARGE SCALE GENOMIC DNA]</scope>
    <source>
        <strain evidence="9">1</strain>
    </source>
</reference>
<evidence type="ECO:0000256" key="1">
    <source>
        <dbReference type="ARBA" id="ARBA00004219"/>
    </source>
</evidence>
<dbReference type="SMART" id="SM00912">
    <property type="entry name" value="Haemagg_act"/>
    <property type="match status" value="1"/>
</dbReference>
<evidence type="ECO:0000259" key="7">
    <source>
        <dbReference type="SMART" id="SM00912"/>
    </source>
</evidence>
<gene>
    <name evidence="8" type="ORF">KC222_04065</name>
</gene>
<dbReference type="RefSeq" id="WP_216374724.1">
    <property type="nucleotide sequence ID" value="NZ_JAGRYT010000002.1"/>
</dbReference>
<keyword evidence="2" id="KW-0800">Toxin</keyword>
<evidence type="ECO:0000313" key="9">
    <source>
        <dbReference type="Proteomes" id="UP000686327"/>
    </source>
</evidence>
<keyword evidence="6" id="KW-0732">Signal</keyword>
<evidence type="ECO:0000256" key="5">
    <source>
        <dbReference type="ARBA" id="ARBA00024043"/>
    </source>
</evidence>
<proteinExistence type="inferred from homology"/>
<dbReference type="EMBL" id="JAGRYU010000005">
    <property type="protein sequence ID" value="MBU4681187.1"/>
    <property type="molecule type" value="Genomic_DNA"/>
</dbReference>
<dbReference type="Pfam" id="PF04829">
    <property type="entry name" value="PT-VENN"/>
    <property type="match status" value="1"/>
</dbReference>
<accession>A0ABS6DDB6</accession>
<feature type="signal peptide" evidence="6">
    <location>
        <begin position="1"/>
        <end position="31"/>
    </location>
</feature>
<evidence type="ECO:0000256" key="3">
    <source>
        <dbReference type="ARBA" id="ARBA00022913"/>
    </source>
</evidence>
<dbReference type="InterPro" id="IPR006914">
    <property type="entry name" value="VENN_dom"/>
</dbReference>
<dbReference type="NCBIfam" id="TIGR01731">
    <property type="entry name" value="fil_hemag_20aa"/>
    <property type="match status" value="48"/>
</dbReference>
<evidence type="ECO:0000256" key="2">
    <source>
        <dbReference type="ARBA" id="ARBA00022656"/>
    </source>
</evidence>
<dbReference type="Proteomes" id="UP000686327">
    <property type="component" value="Unassembled WGS sequence"/>
</dbReference>
<evidence type="ECO:0000256" key="6">
    <source>
        <dbReference type="SAM" id="SignalP"/>
    </source>
</evidence>
<comment type="similarity">
    <text evidence="5">In the N-terminal section; belongs to the CdiA toxin family.</text>
</comment>
<organism evidence="8 9">
    <name type="scientific">Cedecea davisae</name>
    <dbReference type="NCBI Taxonomy" id="158484"/>
    <lineage>
        <taxon>Bacteria</taxon>
        <taxon>Pseudomonadati</taxon>
        <taxon>Pseudomonadota</taxon>
        <taxon>Gammaproteobacteria</taxon>
        <taxon>Enterobacterales</taxon>
        <taxon>Enterobacteriaceae</taxon>
        <taxon>Cedecea</taxon>
    </lineage>
</organism>
<keyword evidence="4" id="KW-0843">Virulence</keyword>
<keyword evidence="9" id="KW-1185">Reference proteome</keyword>
<dbReference type="Pfam" id="PF05860">
    <property type="entry name" value="TPS"/>
    <property type="match status" value="1"/>
</dbReference>